<evidence type="ECO:0000313" key="2">
    <source>
        <dbReference type="EMBL" id="TPE53893.1"/>
    </source>
</evidence>
<dbReference type="EMBL" id="VFRP01000001">
    <property type="protein sequence ID" value="TPE53893.1"/>
    <property type="molecule type" value="Genomic_DNA"/>
</dbReference>
<dbReference type="InterPro" id="IPR013096">
    <property type="entry name" value="Cupin_2"/>
</dbReference>
<dbReference type="InterPro" id="IPR011051">
    <property type="entry name" value="RmlC_Cupin_sf"/>
</dbReference>
<protein>
    <submittedName>
        <fullName evidence="2">Cupin domain-containing protein</fullName>
    </submittedName>
</protein>
<dbReference type="PANTHER" id="PTHR36440:SF1">
    <property type="entry name" value="PUTATIVE (AFU_ORTHOLOGUE AFUA_8G07350)-RELATED"/>
    <property type="match status" value="1"/>
</dbReference>
<dbReference type="Gene3D" id="2.60.120.10">
    <property type="entry name" value="Jelly Rolls"/>
    <property type="match status" value="1"/>
</dbReference>
<proteinExistence type="predicted"/>
<organism evidence="2 3">
    <name type="scientific">Amaricoccus solimangrovi</name>
    <dbReference type="NCBI Taxonomy" id="2589815"/>
    <lineage>
        <taxon>Bacteria</taxon>
        <taxon>Pseudomonadati</taxon>
        <taxon>Pseudomonadota</taxon>
        <taxon>Alphaproteobacteria</taxon>
        <taxon>Rhodobacterales</taxon>
        <taxon>Paracoccaceae</taxon>
        <taxon>Amaricoccus</taxon>
    </lineage>
</organism>
<accession>A0A501WVW4</accession>
<dbReference type="RefSeq" id="WP_140452472.1">
    <property type="nucleotide sequence ID" value="NZ_VFRP01000001.1"/>
</dbReference>
<dbReference type="PANTHER" id="PTHR36440">
    <property type="entry name" value="PUTATIVE (AFU_ORTHOLOGUE AFUA_8G07350)-RELATED"/>
    <property type="match status" value="1"/>
</dbReference>
<dbReference type="InterPro" id="IPR014710">
    <property type="entry name" value="RmlC-like_jellyroll"/>
</dbReference>
<sequence length="171" mass="18094">MNLPLSPAALEPARPAAAPAGAGEAALFFGNGRVEIQASRLAGDDICVMEHWLPYGEGPPLHIHRDEEEFFYLVEGRMWFRVGGEDRVIEAGQCLLGPKGVAHTYAVLSPGGAHCLTITSGTDFEGLVRELSRPASGPGLPPHVAPTPEQVFALGRACARHGIEVVGAPIR</sequence>
<dbReference type="AlphaFoldDB" id="A0A501WVW4"/>
<dbReference type="InterPro" id="IPR053146">
    <property type="entry name" value="QDO-like"/>
</dbReference>
<comment type="caution">
    <text evidence="2">The sequence shown here is derived from an EMBL/GenBank/DDBJ whole genome shotgun (WGS) entry which is preliminary data.</text>
</comment>
<dbReference type="OrthoDB" id="9798709at2"/>
<reference evidence="2 3" key="1">
    <citation type="submission" date="2019-06" db="EMBL/GenBank/DDBJ databases">
        <title>A novel bacterium of genus Amaricoccus, isolated from marine sediment.</title>
        <authorList>
            <person name="Huang H."/>
            <person name="Mo K."/>
            <person name="Hu Y."/>
        </authorList>
    </citation>
    <scope>NUCLEOTIDE SEQUENCE [LARGE SCALE GENOMIC DNA]</scope>
    <source>
        <strain evidence="2 3">HB172011</strain>
    </source>
</reference>
<dbReference type="SUPFAM" id="SSF51182">
    <property type="entry name" value="RmlC-like cupins"/>
    <property type="match status" value="1"/>
</dbReference>
<dbReference type="Proteomes" id="UP000319255">
    <property type="component" value="Unassembled WGS sequence"/>
</dbReference>
<feature type="domain" description="Cupin type-2" evidence="1">
    <location>
        <begin position="53"/>
        <end position="118"/>
    </location>
</feature>
<evidence type="ECO:0000259" key="1">
    <source>
        <dbReference type="Pfam" id="PF07883"/>
    </source>
</evidence>
<keyword evidence="3" id="KW-1185">Reference proteome</keyword>
<name>A0A501WVW4_9RHOB</name>
<gene>
    <name evidence="2" type="ORF">FJM51_02265</name>
</gene>
<dbReference type="Pfam" id="PF07883">
    <property type="entry name" value="Cupin_2"/>
    <property type="match status" value="1"/>
</dbReference>
<evidence type="ECO:0000313" key="3">
    <source>
        <dbReference type="Proteomes" id="UP000319255"/>
    </source>
</evidence>